<dbReference type="Pfam" id="PF02816">
    <property type="entry name" value="Alpha_kinase"/>
    <property type="match status" value="1"/>
</dbReference>
<dbReference type="Gene3D" id="3.20.200.10">
    <property type="entry name" value="MHCK/EF2 kinase"/>
    <property type="match status" value="1"/>
</dbReference>
<dbReference type="InterPro" id="IPR011009">
    <property type="entry name" value="Kinase-like_dom_sf"/>
</dbReference>
<evidence type="ECO:0000256" key="5">
    <source>
        <dbReference type="ARBA" id="ARBA00022840"/>
    </source>
</evidence>
<evidence type="ECO:0000256" key="3">
    <source>
        <dbReference type="ARBA" id="ARBA00022741"/>
    </source>
</evidence>
<dbReference type="PANTHER" id="PTHR45992">
    <property type="entry name" value="EUKARYOTIC ELONGATION FACTOR 2 KINASE-RELATED"/>
    <property type="match status" value="1"/>
</dbReference>
<dbReference type="GO" id="GO:0031037">
    <property type="term" value="P:myosin II filament disassembly"/>
    <property type="evidence" value="ECO:0007669"/>
    <property type="project" value="TreeGrafter"/>
</dbReference>
<dbReference type="Proteomes" id="UP001218188">
    <property type="component" value="Unassembled WGS sequence"/>
</dbReference>
<dbReference type="PROSITE" id="PS51158">
    <property type="entry name" value="ALPHA_KINASE"/>
    <property type="match status" value="1"/>
</dbReference>
<evidence type="ECO:0000313" key="8">
    <source>
        <dbReference type="Proteomes" id="UP001218188"/>
    </source>
</evidence>
<dbReference type="GO" id="GO:0004674">
    <property type="term" value="F:protein serine/threonine kinase activity"/>
    <property type="evidence" value="ECO:0007669"/>
    <property type="project" value="UniProtKB-KW"/>
</dbReference>
<feature type="domain" description="Alpha-type protein kinase" evidence="6">
    <location>
        <begin position="600"/>
        <end position="701"/>
    </location>
</feature>
<evidence type="ECO:0000256" key="1">
    <source>
        <dbReference type="ARBA" id="ARBA00022527"/>
    </source>
</evidence>
<dbReference type="GO" id="GO:0005524">
    <property type="term" value="F:ATP binding"/>
    <property type="evidence" value="ECO:0007669"/>
    <property type="project" value="UniProtKB-KW"/>
</dbReference>
<name>A0AAD6S4C3_9AGAR</name>
<keyword evidence="1" id="KW-0723">Serine/threonine-protein kinase</keyword>
<sequence length="708" mass="78350">MAEPNPDPGSVNPWPTYSKICPSCRQPGLLPPILCTAKTSAAITNWGRHGQPCIECKGYLWLNPPTPLSRIPDTVQQRTNLVRQIADVPVTEALIVPLVAKTSRYGRGSRHGGSMSSSSSVPVAASSVPIQRVYARPLDPSYAKPLAQSRHSHIFSQSRRLEAEGRAKELYYVSLYSRTPQSGPAVAVQRFKLINDKSGYFIPNTCSAIVNASAASTTPNLISVLDIDFTWTNQDLRLPITVTSTSCVLLRTCDLNDSDCLELDAEIALLLSTQTEAPTPVGVRAVRVSNALTAHSGVSVLSEPSLAPSLNRKAKFPKTYASQMEPGLLAMAQVLRDGPALKNAFEEEFPGCEFVVKTVYKHLKYYRDGMKLLGKYVRCGNTQGGKWSAFIAEVDKKRKMKTRPITIDLTTTEPTLRAFSPIDVDADSGPSNTIIYDDTLASKNIRRKMALYDYETGFCRDYRSPNTPDIQLMVFDNSVQGTKFTVHLASFYPVGATDVEPTAIAIKKFALRDDWWKGQWSSLSTAIWNEGARAATCSMMFQDFMLRASAHEILLPGPVLEGDNHPEWLGQPWHFGIPFSVQTLNLQQSLQHEIFDVLSAFSHFTYQCTNHKSVYVDFQGLVTAEGEYRVLDSLTHVAPPVDFSDNTRQYVEYDDEDEVPQPYSVNDADHFLGSQGEAGLKKFCDFHNCNAICGRLSLNPIPLVFPNA</sequence>
<dbReference type="InterPro" id="IPR004166">
    <property type="entry name" value="a-kinase_dom"/>
</dbReference>
<accession>A0AAD6S4C3</accession>
<dbReference type="InterPro" id="IPR051852">
    <property type="entry name" value="Alpha-type_PK"/>
</dbReference>
<keyword evidence="3" id="KW-0547">Nucleotide-binding</keyword>
<keyword evidence="8" id="KW-1185">Reference proteome</keyword>
<keyword evidence="2" id="KW-0808">Transferase</keyword>
<evidence type="ECO:0000256" key="2">
    <source>
        <dbReference type="ARBA" id="ARBA00022679"/>
    </source>
</evidence>
<proteinExistence type="predicted"/>
<dbReference type="AlphaFoldDB" id="A0AAD6S4C3"/>
<keyword evidence="4" id="KW-0418">Kinase</keyword>
<evidence type="ECO:0000256" key="4">
    <source>
        <dbReference type="ARBA" id="ARBA00022777"/>
    </source>
</evidence>
<comment type="caution">
    <text evidence="7">The sequence shown here is derived from an EMBL/GenBank/DDBJ whole genome shotgun (WGS) entry which is preliminary data.</text>
</comment>
<reference evidence="7" key="1">
    <citation type="submission" date="2023-03" db="EMBL/GenBank/DDBJ databases">
        <title>Massive genome expansion in bonnet fungi (Mycena s.s.) driven by repeated elements and novel gene families across ecological guilds.</title>
        <authorList>
            <consortium name="Lawrence Berkeley National Laboratory"/>
            <person name="Harder C.B."/>
            <person name="Miyauchi S."/>
            <person name="Viragh M."/>
            <person name="Kuo A."/>
            <person name="Thoen E."/>
            <person name="Andreopoulos B."/>
            <person name="Lu D."/>
            <person name="Skrede I."/>
            <person name="Drula E."/>
            <person name="Henrissat B."/>
            <person name="Morin E."/>
            <person name="Kohler A."/>
            <person name="Barry K."/>
            <person name="LaButti K."/>
            <person name="Morin E."/>
            <person name="Salamov A."/>
            <person name="Lipzen A."/>
            <person name="Mereny Z."/>
            <person name="Hegedus B."/>
            <person name="Baldrian P."/>
            <person name="Stursova M."/>
            <person name="Weitz H."/>
            <person name="Taylor A."/>
            <person name="Grigoriev I.V."/>
            <person name="Nagy L.G."/>
            <person name="Martin F."/>
            <person name="Kauserud H."/>
        </authorList>
    </citation>
    <scope>NUCLEOTIDE SEQUENCE</scope>
    <source>
        <strain evidence="7">CBHHK200</strain>
    </source>
</reference>
<evidence type="ECO:0000259" key="6">
    <source>
        <dbReference type="PROSITE" id="PS51158"/>
    </source>
</evidence>
<protein>
    <recommendedName>
        <fullName evidence="6">Alpha-type protein kinase domain-containing protein</fullName>
    </recommendedName>
</protein>
<dbReference type="PANTHER" id="PTHR45992:SF2">
    <property type="entry name" value="EUKARYOTIC ELONGATION FACTOR 2 KINASE"/>
    <property type="match status" value="1"/>
</dbReference>
<dbReference type="SUPFAM" id="SSF56112">
    <property type="entry name" value="Protein kinase-like (PK-like)"/>
    <property type="match status" value="1"/>
</dbReference>
<dbReference type="EMBL" id="JARJCM010000269">
    <property type="protein sequence ID" value="KAJ7020268.1"/>
    <property type="molecule type" value="Genomic_DNA"/>
</dbReference>
<gene>
    <name evidence="7" type="ORF">C8F04DRAFT_1318642</name>
</gene>
<keyword evidence="5" id="KW-0067">ATP-binding</keyword>
<organism evidence="7 8">
    <name type="scientific">Mycena alexandri</name>
    <dbReference type="NCBI Taxonomy" id="1745969"/>
    <lineage>
        <taxon>Eukaryota</taxon>
        <taxon>Fungi</taxon>
        <taxon>Dikarya</taxon>
        <taxon>Basidiomycota</taxon>
        <taxon>Agaricomycotina</taxon>
        <taxon>Agaricomycetes</taxon>
        <taxon>Agaricomycetidae</taxon>
        <taxon>Agaricales</taxon>
        <taxon>Marasmiineae</taxon>
        <taxon>Mycenaceae</taxon>
        <taxon>Mycena</taxon>
    </lineage>
</organism>
<evidence type="ECO:0000313" key="7">
    <source>
        <dbReference type="EMBL" id="KAJ7020268.1"/>
    </source>
</evidence>
<dbReference type="GO" id="GO:1903013">
    <property type="term" value="P:response to differentiation-inducing factor 1"/>
    <property type="evidence" value="ECO:0007669"/>
    <property type="project" value="TreeGrafter"/>
</dbReference>